<keyword evidence="2" id="KW-1185">Reference proteome</keyword>
<protein>
    <submittedName>
        <fullName evidence="1">Uncharacterized protein</fullName>
    </submittedName>
</protein>
<dbReference type="RefSeq" id="WP_182804251.1">
    <property type="nucleotide sequence ID" value="NZ_CP060007.1"/>
</dbReference>
<reference evidence="2" key="1">
    <citation type="submission" date="2020-08" db="EMBL/GenBank/DDBJ databases">
        <title>Lacibacter sp. S13-6-6 genome sequencing.</title>
        <authorList>
            <person name="Jin L."/>
        </authorList>
    </citation>
    <scope>NUCLEOTIDE SEQUENCE [LARGE SCALE GENOMIC DNA]</scope>
    <source>
        <strain evidence="2">S13-6-6</strain>
    </source>
</reference>
<accession>A0A7G5XIK8</accession>
<evidence type="ECO:0000313" key="1">
    <source>
        <dbReference type="EMBL" id="QNA45311.1"/>
    </source>
</evidence>
<dbReference type="Proteomes" id="UP000515344">
    <property type="component" value="Chromosome"/>
</dbReference>
<dbReference type="EMBL" id="CP060007">
    <property type="protein sequence ID" value="QNA45311.1"/>
    <property type="molecule type" value="Genomic_DNA"/>
</dbReference>
<gene>
    <name evidence="1" type="ORF">H4075_03655</name>
</gene>
<dbReference type="AlphaFoldDB" id="A0A7G5XIK8"/>
<proteinExistence type="predicted"/>
<dbReference type="KEGG" id="lacs:H4075_03655"/>
<name>A0A7G5XIK8_9BACT</name>
<sequence>MLKLYSAVFLLFTSCTTKISYIGNKTSPTSTTDVYVTEKSILRPYKIMGKGFLKPGSFDRKVEETMQRKSVKQAKKIGADAVLFLDFTVQHTGATINSVIRTDSIANGSYSVGQTTLSPAVSTGFTILFLKYLD</sequence>
<dbReference type="PROSITE" id="PS51257">
    <property type="entry name" value="PROKAR_LIPOPROTEIN"/>
    <property type="match status" value="1"/>
</dbReference>
<organism evidence="1 2">
    <name type="scientific">Lacibacter sediminis</name>
    <dbReference type="NCBI Taxonomy" id="2760713"/>
    <lineage>
        <taxon>Bacteria</taxon>
        <taxon>Pseudomonadati</taxon>
        <taxon>Bacteroidota</taxon>
        <taxon>Chitinophagia</taxon>
        <taxon>Chitinophagales</taxon>
        <taxon>Chitinophagaceae</taxon>
        <taxon>Lacibacter</taxon>
    </lineage>
</organism>
<evidence type="ECO:0000313" key="2">
    <source>
        <dbReference type="Proteomes" id="UP000515344"/>
    </source>
</evidence>